<protein>
    <submittedName>
        <fullName evidence="1">Uncharacterized protein</fullName>
    </submittedName>
</protein>
<evidence type="ECO:0000313" key="2">
    <source>
        <dbReference type="Proteomes" id="UP000018144"/>
    </source>
</evidence>
<sequence>MHPRMALRCSRLNLGTAMKLNGNIKGPLYQHREGAQGGHIQIPRSLDAARSSEHLNAFGSNNISSKYISSLLHTCFTVNS</sequence>
<accession>U4LE85</accession>
<evidence type="ECO:0000313" key="1">
    <source>
        <dbReference type="EMBL" id="CCX30419.1"/>
    </source>
</evidence>
<organism evidence="1 2">
    <name type="scientific">Pyronema omphalodes (strain CBS 100304)</name>
    <name type="common">Pyronema confluens</name>
    <dbReference type="NCBI Taxonomy" id="1076935"/>
    <lineage>
        <taxon>Eukaryota</taxon>
        <taxon>Fungi</taxon>
        <taxon>Dikarya</taxon>
        <taxon>Ascomycota</taxon>
        <taxon>Pezizomycotina</taxon>
        <taxon>Pezizomycetes</taxon>
        <taxon>Pezizales</taxon>
        <taxon>Pyronemataceae</taxon>
        <taxon>Pyronema</taxon>
    </lineage>
</organism>
<dbReference type="EMBL" id="HF935441">
    <property type="protein sequence ID" value="CCX30419.1"/>
    <property type="molecule type" value="Genomic_DNA"/>
</dbReference>
<proteinExistence type="predicted"/>
<dbReference type="AlphaFoldDB" id="U4LE85"/>
<dbReference type="Proteomes" id="UP000018144">
    <property type="component" value="Unassembled WGS sequence"/>
</dbReference>
<name>U4LE85_PYROM</name>
<gene>
    <name evidence="1" type="ORF">PCON_08618</name>
</gene>
<keyword evidence="2" id="KW-1185">Reference proteome</keyword>
<reference evidence="1 2" key="1">
    <citation type="journal article" date="2013" name="PLoS Genet.">
        <title>The genome and development-dependent transcriptomes of Pyronema confluens: a window into fungal evolution.</title>
        <authorList>
            <person name="Traeger S."/>
            <person name="Altegoer F."/>
            <person name="Freitag M."/>
            <person name="Gabaldon T."/>
            <person name="Kempken F."/>
            <person name="Kumar A."/>
            <person name="Marcet-Houben M."/>
            <person name="Poggeler S."/>
            <person name="Stajich J.E."/>
            <person name="Nowrousian M."/>
        </authorList>
    </citation>
    <scope>NUCLEOTIDE SEQUENCE [LARGE SCALE GENOMIC DNA]</scope>
    <source>
        <strain evidence="2">CBS 100304</strain>
        <tissue evidence="1">Vegetative mycelium</tissue>
    </source>
</reference>